<evidence type="ECO:0000313" key="2">
    <source>
        <dbReference type="Proteomes" id="UP000001444"/>
    </source>
</evidence>
<gene>
    <name evidence="1" type="ordered locus">SCAB_61121</name>
</gene>
<keyword evidence="2" id="KW-1185">Reference proteome</keyword>
<dbReference type="GeneID" id="24313244"/>
<organism evidence="1 2">
    <name type="scientific">Streptomyces scabiei (strain 87.22)</name>
    <dbReference type="NCBI Taxonomy" id="680198"/>
    <lineage>
        <taxon>Bacteria</taxon>
        <taxon>Bacillati</taxon>
        <taxon>Actinomycetota</taxon>
        <taxon>Actinomycetes</taxon>
        <taxon>Kitasatosporales</taxon>
        <taxon>Streptomycetaceae</taxon>
        <taxon>Streptomyces</taxon>
    </lineage>
</organism>
<dbReference type="Proteomes" id="UP000001444">
    <property type="component" value="Chromosome"/>
</dbReference>
<accession>C9Z944</accession>
<reference evidence="1 2" key="1">
    <citation type="journal article" date="2010" name="Mol. Plant Microbe Interact.">
        <title>Streptomyces scabies 87-22 contains a coronafacic acid-like biosynthetic cluster that contributes to plant-microbe interactions.</title>
        <authorList>
            <person name="Bignell D.R."/>
            <person name="Seipke R.F."/>
            <person name="Huguet-Tapia J.C."/>
            <person name="Chambers A.H."/>
            <person name="Parry R.J."/>
            <person name="Loria R."/>
        </authorList>
    </citation>
    <scope>NUCLEOTIDE SEQUENCE [LARGE SCALE GENOMIC DNA]</scope>
    <source>
        <strain evidence="1 2">87.22</strain>
    </source>
</reference>
<dbReference type="EMBL" id="FN554889">
    <property type="protein sequence ID" value="CBG73133.1"/>
    <property type="molecule type" value="Genomic_DNA"/>
</dbReference>
<evidence type="ECO:0000313" key="1">
    <source>
        <dbReference type="EMBL" id="CBG73133.1"/>
    </source>
</evidence>
<dbReference type="HOGENOM" id="CLU_586311_0_0_11"/>
<proteinExistence type="predicted"/>
<dbReference type="eggNOG" id="ENOG502ZBRC">
    <property type="taxonomic scope" value="Bacteria"/>
</dbReference>
<dbReference type="AlphaFoldDB" id="C9Z944"/>
<dbReference type="KEGG" id="scb:SCAB_61121"/>
<sequence>MTLTARRSWFRLDRHDGLRTLIPSPAAARPWFDLGRHDVRSTLPAAIRAIMQDGLLDRMFHESLRPELLFPQIADPEPWQGGLGDRRIMTRNGLMTPDPTAITGSDASTGTYDIEQWEVVMDQYGKAVETNMLQSRMTLASKFLNDVSRLGIHAGQTINRLARNKLYRGYAGGRTYCRTAGSSDTSIVVASVDGFTHKIVNGVPTPVSGANPLTVSIEGVANTVTGVDTVTGTLTLGTARADVLGDSVVSAQAPYSVRAGTSNDSAFDLGAGDLIKFSHFRAAVARLRRMSVPSAEGGNYVAHIDSVTESQLFEDTEFQNLYQGRADSETYRDLALGVFGGIVWVRNEEVPYLTTASTGYEDLLTTVHRPVVVGSGALVSAPFEDIGGLLRETGVADVPEIAMINVAPGVDVARIVRPPQDRLQQIVSTAWSWVGDYGVPSDSLANGDPAQFKRAVMLEHSAN</sequence>
<dbReference type="STRING" id="680198.SCAB_61121"/>
<protein>
    <submittedName>
        <fullName evidence="1">Putative phage protein</fullName>
    </submittedName>
</protein>
<name>C9Z944_STRSW</name>
<dbReference type="RefSeq" id="WP_013003694.1">
    <property type="nucleotide sequence ID" value="NC_013929.1"/>
</dbReference>